<dbReference type="GO" id="GO:0036221">
    <property type="term" value="F:UTP diphosphatase activity"/>
    <property type="evidence" value="ECO:0007669"/>
    <property type="project" value="RHEA"/>
</dbReference>
<sequence>MDIILASASSRRRDILKMFNLDFKVEPSNIDESISIDDPYELVEKLAYDKAMNISYNKPNSLVIGADTIVYSNGTILGKPKSKDEAFKMLKSLSGREHFVITGVSLICKDKNISMKDHEVTKVYFKNLSDDEILSYIETGDPLDKAGSYGIQGMASAFVEKIEGCYFNVVGLPTSKVYSLLGRIGVNLLERKF</sequence>
<dbReference type="InterPro" id="IPR029001">
    <property type="entry name" value="ITPase-like_fam"/>
</dbReference>
<dbReference type="PIRSF" id="PIRSF006305">
    <property type="entry name" value="Maf"/>
    <property type="match status" value="1"/>
</dbReference>
<evidence type="ECO:0000256" key="4">
    <source>
        <dbReference type="ARBA" id="ARBA00022801"/>
    </source>
</evidence>
<comment type="similarity">
    <text evidence="6">Belongs to the Maf family. YhdE subfamily.</text>
</comment>
<organism evidence="7 8">
    <name type="scientific">Clostridium cylindrosporum DSM 605</name>
    <dbReference type="NCBI Taxonomy" id="1121307"/>
    <lineage>
        <taxon>Bacteria</taxon>
        <taxon>Bacillati</taxon>
        <taxon>Bacillota</taxon>
        <taxon>Clostridia</taxon>
        <taxon>Eubacteriales</taxon>
        <taxon>Clostridiaceae</taxon>
        <taxon>Clostridium</taxon>
    </lineage>
</organism>
<feature type="site" description="Important for substrate specificity" evidence="6">
    <location>
        <position position="68"/>
    </location>
</feature>
<comment type="subcellular location">
    <subcellularLocation>
        <location evidence="2 6">Cytoplasm</location>
    </subcellularLocation>
</comment>
<dbReference type="PANTHER" id="PTHR43213:SF5">
    <property type="entry name" value="BIFUNCTIONAL DTTP_UTP PYROPHOSPHATASE_METHYLTRANSFERASE PROTEIN-RELATED"/>
    <property type="match status" value="1"/>
</dbReference>
<dbReference type="RefSeq" id="WP_048570963.1">
    <property type="nucleotide sequence ID" value="NZ_LFVU01000027.1"/>
</dbReference>
<dbReference type="Gene3D" id="3.90.950.10">
    <property type="match status" value="1"/>
</dbReference>
<gene>
    <name evidence="7" type="ORF">CLCY_2c02970</name>
</gene>
<dbReference type="InterPro" id="IPR003697">
    <property type="entry name" value="Maf-like"/>
</dbReference>
<keyword evidence="8" id="KW-1185">Reference proteome</keyword>
<evidence type="ECO:0000256" key="6">
    <source>
        <dbReference type="HAMAP-Rule" id="MF_00528"/>
    </source>
</evidence>
<evidence type="ECO:0000256" key="1">
    <source>
        <dbReference type="ARBA" id="ARBA00001968"/>
    </source>
</evidence>
<comment type="caution">
    <text evidence="6">Lacks conserved residue(s) required for the propagation of feature annotation.</text>
</comment>
<evidence type="ECO:0000313" key="8">
    <source>
        <dbReference type="Proteomes" id="UP000036756"/>
    </source>
</evidence>
<keyword evidence="4 6" id="KW-0378">Hydrolase</keyword>
<dbReference type="EC" id="3.6.1.9" evidence="6"/>
<proteinExistence type="inferred from homology"/>
<dbReference type="NCBIfam" id="TIGR00172">
    <property type="entry name" value="maf"/>
    <property type="match status" value="1"/>
</dbReference>
<comment type="catalytic activity">
    <reaction evidence="6">
        <text>dTTP + H2O = dTMP + diphosphate + H(+)</text>
        <dbReference type="Rhea" id="RHEA:28534"/>
        <dbReference type="ChEBI" id="CHEBI:15377"/>
        <dbReference type="ChEBI" id="CHEBI:15378"/>
        <dbReference type="ChEBI" id="CHEBI:33019"/>
        <dbReference type="ChEBI" id="CHEBI:37568"/>
        <dbReference type="ChEBI" id="CHEBI:63528"/>
        <dbReference type="EC" id="3.6.1.9"/>
    </reaction>
</comment>
<dbReference type="HAMAP" id="MF_00528">
    <property type="entry name" value="Maf"/>
    <property type="match status" value="1"/>
</dbReference>
<comment type="cofactor">
    <cofactor evidence="1 6">
        <name>a divalent metal cation</name>
        <dbReference type="ChEBI" id="CHEBI:60240"/>
    </cofactor>
</comment>
<dbReference type="OrthoDB" id="9807767at2"/>
<dbReference type="AlphaFoldDB" id="A0A0J8D613"/>
<feature type="site" description="Important for substrate specificity" evidence="6">
    <location>
        <position position="152"/>
    </location>
</feature>
<comment type="catalytic activity">
    <reaction evidence="6">
        <text>UTP + H2O = UMP + diphosphate + H(+)</text>
        <dbReference type="Rhea" id="RHEA:29395"/>
        <dbReference type="ChEBI" id="CHEBI:15377"/>
        <dbReference type="ChEBI" id="CHEBI:15378"/>
        <dbReference type="ChEBI" id="CHEBI:33019"/>
        <dbReference type="ChEBI" id="CHEBI:46398"/>
        <dbReference type="ChEBI" id="CHEBI:57865"/>
        <dbReference type="EC" id="3.6.1.9"/>
    </reaction>
</comment>
<accession>A0A0J8D613</accession>
<dbReference type="FunFam" id="3.90.950.10:FF:000005">
    <property type="entry name" value="7-methyl-GTP pyrophosphatase"/>
    <property type="match status" value="1"/>
</dbReference>
<dbReference type="EMBL" id="LFVU01000027">
    <property type="protein sequence ID" value="KMT21535.1"/>
    <property type="molecule type" value="Genomic_DNA"/>
</dbReference>
<dbReference type="GO" id="GO:0009117">
    <property type="term" value="P:nucleotide metabolic process"/>
    <property type="evidence" value="ECO:0007669"/>
    <property type="project" value="UniProtKB-KW"/>
</dbReference>
<feature type="active site" description="Proton acceptor" evidence="6">
    <location>
        <position position="67"/>
    </location>
</feature>
<keyword evidence="3 6" id="KW-0963">Cytoplasm</keyword>
<dbReference type="SUPFAM" id="SSF52972">
    <property type="entry name" value="ITPase-like"/>
    <property type="match status" value="1"/>
</dbReference>
<dbReference type="GO" id="GO:0036218">
    <property type="term" value="F:dTTP diphosphatase activity"/>
    <property type="evidence" value="ECO:0007669"/>
    <property type="project" value="RHEA"/>
</dbReference>
<evidence type="ECO:0000313" key="7">
    <source>
        <dbReference type="EMBL" id="KMT21535.1"/>
    </source>
</evidence>
<feature type="site" description="Important for substrate specificity" evidence="6">
    <location>
        <position position="11"/>
    </location>
</feature>
<dbReference type="Proteomes" id="UP000036756">
    <property type="component" value="Unassembled WGS sequence"/>
</dbReference>
<keyword evidence="5 6" id="KW-0546">Nucleotide metabolism</keyword>
<dbReference type="STRING" id="1121307.CLCY_2c02970"/>
<name>A0A0J8D613_CLOCY</name>
<comment type="function">
    <text evidence="6">Nucleoside triphosphate pyrophosphatase that hydrolyzes dTTP and UTP. May have a dual role in cell division arrest and in preventing the incorporation of modified nucleotides into cellular nucleic acids.</text>
</comment>
<evidence type="ECO:0000256" key="2">
    <source>
        <dbReference type="ARBA" id="ARBA00004496"/>
    </source>
</evidence>
<dbReference type="CDD" id="cd00555">
    <property type="entry name" value="Maf"/>
    <property type="match status" value="1"/>
</dbReference>
<evidence type="ECO:0000256" key="5">
    <source>
        <dbReference type="ARBA" id="ARBA00023080"/>
    </source>
</evidence>
<dbReference type="GO" id="GO:0005737">
    <property type="term" value="C:cytoplasm"/>
    <property type="evidence" value="ECO:0007669"/>
    <property type="project" value="UniProtKB-SubCell"/>
</dbReference>
<reference evidence="7 8" key="1">
    <citation type="submission" date="2015-06" db="EMBL/GenBank/DDBJ databases">
        <title>Draft genome sequence of the purine-degrading Clostridium cylindrosporum HC-1 (DSM 605).</title>
        <authorList>
            <person name="Poehlein A."/>
            <person name="Schiel-Bengelsdorf B."/>
            <person name="Bengelsdorf F."/>
            <person name="Daniel R."/>
            <person name="Duerre P."/>
        </authorList>
    </citation>
    <scope>NUCLEOTIDE SEQUENCE [LARGE SCALE GENOMIC DNA]</scope>
    <source>
        <strain evidence="7 8">DSM 605</strain>
    </source>
</reference>
<comment type="caution">
    <text evidence="7">The sequence shown here is derived from an EMBL/GenBank/DDBJ whole genome shotgun (WGS) entry which is preliminary data.</text>
</comment>
<dbReference type="PANTHER" id="PTHR43213">
    <property type="entry name" value="BIFUNCTIONAL DTTP/UTP PYROPHOSPHATASE/METHYLTRANSFERASE PROTEIN-RELATED"/>
    <property type="match status" value="1"/>
</dbReference>
<dbReference type="Pfam" id="PF02545">
    <property type="entry name" value="Maf"/>
    <property type="match status" value="1"/>
</dbReference>
<protein>
    <recommendedName>
        <fullName evidence="6">dTTP/UTP pyrophosphatase</fullName>
        <shortName evidence="6">dTTPase/UTPase</shortName>
        <ecNumber evidence="6">3.6.1.9</ecNumber>
    </recommendedName>
    <alternativeName>
        <fullName evidence="6">Nucleoside triphosphate pyrophosphatase</fullName>
    </alternativeName>
    <alternativeName>
        <fullName evidence="6">Nucleotide pyrophosphatase</fullName>
        <shortName evidence="6">Nucleotide PPase</shortName>
    </alternativeName>
</protein>
<evidence type="ECO:0000256" key="3">
    <source>
        <dbReference type="ARBA" id="ARBA00022490"/>
    </source>
</evidence>
<dbReference type="PATRIC" id="fig|1121307.3.peg.1153"/>